<name>H8I9I6_METCZ</name>
<protein>
    <submittedName>
        <fullName evidence="1">Uncharacterized protein</fullName>
    </submittedName>
</protein>
<accession>H8I9I6</accession>
<gene>
    <name evidence="1" type="ordered locus">Mtc_1277</name>
</gene>
<dbReference type="AlphaFoldDB" id="H8I9I6"/>
<keyword evidence="2" id="KW-1185">Reference proteome</keyword>
<dbReference type="OrthoDB" id="378958at2157"/>
<evidence type="ECO:0000313" key="1">
    <source>
        <dbReference type="EMBL" id="AFD00031.1"/>
    </source>
</evidence>
<dbReference type="STRING" id="1041930.Mtc_1277"/>
<proteinExistence type="predicted"/>
<dbReference type="eggNOG" id="arCOG02967">
    <property type="taxonomic scope" value="Archaea"/>
</dbReference>
<dbReference type="Gene3D" id="1.25.10.10">
    <property type="entry name" value="Leucine-rich Repeat Variant"/>
    <property type="match status" value="1"/>
</dbReference>
<dbReference type="InterPro" id="IPR016024">
    <property type="entry name" value="ARM-type_fold"/>
</dbReference>
<dbReference type="RefSeq" id="WP_014405868.1">
    <property type="nucleotide sequence ID" value="NC_017034.1"/>
</dbReference>
<reference evidence="1 2" key="1">
    <citation type="journal article" date="2012" name="J. Bacteriol.">
        <title>Complete genome sequence of a thermophilic methanogen, Methanocella conradii HZ254, isolated from Chinese rice field soil.</title>
        <authorList>
            <person name="Lu Z."/>
            <person name="Lu Y."/>
        </authorList>
    </citation>
    <scope>NUCLEOTIDE SEQUENCE [LARGE SCALE GENOMIC DNA]</scope>
    <source>
        <strain evidence="2">DSM 24694 / JCM 17849 / CGMCC 1.5162 / HZ254</strain>
    </source>
</reference>
<dbReference type="InterPro" id="IPR011989">
    <property type="entry name" value="ARM-like"/>
</dbReference>
<dbReference type="SUPFAM" id="SSF48371">
    <property type="entry name" value="ARM repeat"/>
    <property type="match status" value="1"/>
</dbReference>
<organism evidence="1 2">
    <name type="scientific">Methanocella conradii (strain DSM 24694 / JCM 17849 / CGMCC 1.5162 / HZ254)</name>
    <dbReference type="NCBI Taxonomy" id="1041930"/>
    <lineage>
        <taxon>Archaea</taxon>
        <taxon>Methanobacteriati</taxon>
        <taxon>Methanobacteriota</taxon>
        <taxon>Stenosarchaea group</taxon>
        <taxon>Methanomicrobia</taxon>
        <taxon>Methanocellales</taxon>
        <taxon>Methanocellaceae</taxon>
        <taxon>Methanocella</taxon>
    </lineage>
</organism>
<dbReference type="KEGG" id="mez:Mtc_1277"/>
<dbReference type="GeneID" id="11971403"/>
<evidence type="ECO:0000313" key="2">
    <source>
        <dbReference type="Proteomes" id="UP000005233"/>
    </source>
</evidence>
<sequence>MPLFGSRPQQGRLDALLQEISLGEGDDRTVRQLQELAAGMSEEEVKSLADALMANLVKYPDNIAVLTTSVKALAVLPSMPEAKNEFIIALILSLLKAPVNKKDALQRKSLKTEIVKLLLSFVYRDDRYAKLMMPELIAAMDDTYGSISSSVCSALRRLAAERPEYFERHSAALIKHLGSINKSTRAESAKIIGIIAKSHPEYVSKAMPFLQSLASFYPDAHVKRNANEAYQIIWKGTRKEPETPLVNRSTASSGVGFADIVKLKSGSATGIPKAQLTDDEMREVVGLTRGEFKSDAEAMLNPLGIGQLAVKGKAEKALKGYGRDKQHSPKCPRCGKATWTEGQLCDSCAGAEFDRNVAGGHE</sequence>
<dbReference type="HOGENOM" id="CLU_764220_0_0_2"/>
<dbReference type="EMBL" id="CP003243">
    <property type="protein sequence ID" value="AFD00031.1"/>
    <property type="molecule type" value="Genomic_DNA"/>
</dbReference>
<dbReference type="Proteomes" id="UP000005233">
    <property type="component" value="Chromosome"/>
</dbReference>